<reference evidence="1 2" key="1">
    <citation type="journal article" date="2024" name="G3 (Bethesda)">
        <title>Genome assembly of Hibiscus sabdariffa L. provides insights into metabolisms of medicinal natural products.</title>
        <authorList>
            <person name="Kim T."/>
        </authorList>
    </citation>
    <scope>NUCLEOTIDE SEQUENCE [LARGE SCALE GENOMIC DNA]</scope>
    <source>
        <strain evidence="1">TK-2024</strain>
        <tissue evidence="1">Old leaves</tissue>
    </source>
</reference>
<gene>
    <name evidence="1" type="ORF">V6N11_081812</name>
</gene>
<protein>
    <submittedName>
        <fullName evidence="1">Uncharacterized protein</fullName>
    </submittedName>
</protein>
<evidence type="ECO:0000313" key="1">
    <source>
        <dbReference type="EMBL" id="KAK8996541.1"/>
    </source>
</evidence>
<sequence length="206" mass="23533">MLDEMSSKQSETLVIEKTISIQRSILPESKDTIVRNSIPSKTNLVFMENLWEDNRREDWRVMGTWSWLADENVEESIQAIQQSKDTDLGGPDHGSTENIPRVKLADVIEYNGHQRKAKKTPIPVGDEVVVMEHKGPWTGSEATLGSKDFAATNVQWKYYRELNWKIFLKSDGSDSGLKAFHFFNAWLANPHNVVDMEQAWLGLLQT</sequence>
<evidence type="ECO:0000313" key="2">
    <source>
        <dbReference type="Proteomes" id="UP001396334"/>
    </source>
</evidence>
<dbReference type="Proteomes" id="UP001396334">
    <property type="component" value="Unassembled WGS sequence"/>
</dbReference>
<dbReference type="EMBL" id="JBBPBN010000044">
    <property type="protein sequence ID" value="KAK8996541.1"/>
    <property type="molecule type" value="Genomic_DNA"/>
</dbReference>
<name>A0ABR2Q7S4_9ROSI</name>
<accession>A0ABR2Q7S4</accession>
<organism evidence="1 2">
    <name type="scientific">Hibiscus sabdariffa</name>
    <name type="common">roselle</name>
    <dbReference type="NCBI Taxonomy" id="183260"/>
    <lineage>
        <taxon>Eukaryota</taxon>
        <taxon>Viridiplantae</taxon>
        <taxon>Streptophyta</taxon>
        <taxon>Embryophyta</taxon>
        <taxon>Tracheophyta</taxon>
        <taxon>Spermatophyta</taxon>
        <taxon>Magnoliopsida</taxon>
        <taxon>eudicotyledons</taxon>
        <taxon>Gunneridae</taxon>
        <taxon>Pentapetalae</taxon>
        <taxon>rosids</taxon>
        <taxon>malvids</taxon>
        <taxon>Malvales</taxon>
        <taxon>Malvaceae</taxon>
        <taxon>Malvoideae</taxon>
        <taxon>Hibiscus</taxon>
    </lineage>
</organism>
<keyword evidence="2" id="KW-1185">Reference proteome</keyword>
<proteinExistence type="predicted"/>
<comment type="caution">
    <text evidence="1">The sequence shown here is derived from an EMBL/GenBank/DDBJ whole genome shotgun (WGS) entry which is preliminary data.</text>
</comment>